<gene>
    <name evidence="4" type="ORF">Salat_1476500</name>
</gene>
<dbReference type="GO" id="GO:0043531">
    <property type="term" value="F:ADP binding"/>
    <property type="evidence" value="ECO:0007669"/>
    <property type="project" value="InterPro"/>
</dbReference>
<organism evidence="4 5">
    <name type="scientific">Sesamum alatum</name>
    <dbReference type="NCBI Taxonomy" id="300844"/>
    <lineage>
        <taxon>Eukaryota</taxon>
        <taxon>Viridiplantae</taxon>
        <taxon>Streptophyta</taxon>
        <taxon>Embryophyta</taxon>
        <taxon>Tracheophyta</taxon>
        <taxon>Spermatophyta</taxon>
        <taxon>Magnoliopsida</taxon>
        <taxon>eudicotyledons</taxon>
        <taxon>Gunneridae</taxon>
        <taxon>Pentapetalae</taxon>
        <taxon>asterids</taxon>
        <taxon>lamiids</taxon>
        <taxon>Lamiales</taxon>
        <taxon>Pedaliaceae</taxon>
        <taxon>Sesamum</taxon>
    </lineage>
</organism>
<dbReference type="Proteomes" id="UP001293254">
    <property type="component" value="Unassembled WGS sequence"/>
</dbReference>
<keyword evidence="5" id="KW-1185">Reference proteome</keyword>
<evidence type="ECO:0000313" key="5">
    <source>
        <dbReference type="Proteomes" id="UP001293254"/>
    </source>
</evidence>
<evidence type="ECO:0000259" key="3">
    <source>
        <dbReference type="Pfam" id="PF00931"/>
    </source>
</evidence>
<keyword evidence="2" id="KW-0611">Plant defense</keyword>
<evidence type="ECO:0000256" key="1">
    <source>
        <dbReference type="ARBA" id="ARBA00022614"/>
    </source>
</evidence>
<evidence type="ECO:0000256" key="2">
    <source>
        <dbReference type="ARBA" id="ARBA00022821"/>
    </source>
</evidence>
<dbReference type="PANTHER" id="PTHR36766">
    <property type="entry name" value="PLANT BROAD-SPECTRUM MILDEW RESISTANCE PROTEIN RPW8"/>
    <property type="match status" value="1"/>
</dbReference>
<proteinExistence type="predicted"/>
<dbReference type="Pfam" id="PF00931">
    <property type="entry name" value="NB-ARC"/>
    <property type="match status" value="1"/>
</dbReference>
<dbReference type="EMBL" id="JACGWO010000005">
    <property type="protein sequence ID" value="KAK4427076.1"/>
    <property type="molecule type" value="Genomic_DNA"/>
</dbReference>
<sequence length="192" mass="21974">MELSNPTLHEEDDAILSSRNDDLFGGEKSKIFGLEEDLVIPKEQLMGYSHRARDAASKLSQSLEWRVSAEDTGRGSRIMLTSRVEEVARHARNSFRYFIHKMRLLNEKESWHLLRERVFGKEHSCPPQLDEEVGKKIVKKCEGLPLAIIALGSHLSIVERTTEYWSNVECFIYIGVFPPDYDIPASKLIVVC</sequence>
<reference evidence="4" key="1">
    <citation type="submission" date="2020-06" db="EMBL/GenBank/DDBJ databases">
        <authorList>
            <person name="Li T."/>
            <person name="Hu X."/>
            <person name="Zhang T."/>
            <person name="Song X."/>
            <person name="Zhang H."/>
            <person name="Dai N."/>
            <person name="Sheng W."/>
            <person name="Hou X."/>
            <person name="Wei L."/>
        </authorList>
    </citation>
    <scope>NUCLEOTIDE SEQUENCE</scope>
    <source>
        <strain evidence="4">3651</strain>
        <tissue evidence="4">Leaf</tissue>
    </source>
</reference>
<evidence type="ECO:0000313" key="4">
    <source>
        <dbReference type="EMBL" id="KAK4427076.1"/>
    </source>
</evidence>
<dbReference type="Gene3D" id="1.10.8.430">
    <property type="entry name" value="Helical domain of apoptotic protease-activating factors"/>
    <property type="match status" value="1"/>
</dbReference>
<dbReference type="InterPro" id="IPR027417">
    <property type="entry name" value="P-loop_NTPase"/>
</dbReference>
<keyword evidence="1" id="KW-0433">Leucine-rich repeat</keyword>
<comment type="caution">
    <text evidence="4">The sequence shown here is derived from an EMBL/GenBank/DDBJ whole genome shotgun (WGS) entry which is preliminary data.</text>
</comment>
<dbReference type="PANTHER" id="PTHR36766:SF53">
    <property type="entry name" value="DISEASE RESISTANCE PROTEIN RPP13-LIKE"/>
    <property type="match status" value="1"/>
</dbReference>
<dbReference type="InterPro" id="IPR002182">
    <property type="entry name" value="NB-ARC"/>
</dbReference>
<reference evidence="4" key="2">
    <citation type="journal article" date="2024" name="Plant">
        <title>Genomic evolution and insights into agronomic trait innovations of Sesamum species.</title>
        <authorList>
            <person name="Miao H."/>
            <person name="Wang L."/>
            <person name="Qu L."/>
            <person name="Liu H."/>
            <person name="Sun Y."/>
            <person name="Le M."/>
            <person name="Wang Q."/>
            <person name="Wei S."/>
            <person name="Zheng Y."/>
            <person name="Lin W."/>
            <person name="Duan Y."/>
            <person name="Cao H."/>
            <person name="Xiong S."/>
            <person name="Wang X."/>
            <person name="Wei L."/>
            <person name="Li C."/>
            <person name="Ma Q."/>
            <person name="Ju M."/>
            <person name="Zhao R."/>
            <person name="Li G."/>
            <person name="Mu C."/>
            <person name="Tian Q."/>
            <person name="Mei H."/>
            <person name="Zhang T."/>
            <person name="Gao T."/>
            <person name="Zhang H."/>
        </authorList>
    </citation>
    <scope>NUCLEOTIDE SEQUENCE</scope>
    <source>
        <strain evidence="4">3651</strain>
    </source>
</reference>
<dbReference type="AlphaFoldDB" id="A0AAE1YB85"/>
<protein>
    <submittedName>
        <fullName evidence="4">Disease resistance RPP13-like protein 3</fullName>
    </submittedName>
</protein>
<dbReference type="SUPFAM" id="SSF52540">
    <property type="entry name" value="P-loop containing nucleoside triphosphate hydrolases"/>
    <property type="match status" value="1"/>
</dbReference>
<dbReference type="InterPro" id="IPR042197">
    <property type="entry name" value="Apaf_helical"/>
</dbReference>
<feature type="domain" description="NB-ARC" evidence="3">
    <location>
        <begin position="66"/>
        <end position="122"/>
    </location>
</feature>
<name>A0AAE1YB85_9LAMI</name>
<accession>A0AAE1YB85</accession>
<dbReference type="GO" id="GO:0006952">
    <property type="term" value="P:defense response"/>
    <property type="evidence" value="ECO:0007669"/>
    <property type="project" value="UniProtKB-KW"/>
</dbReference>